<evidence type="ECO:0000313" key="2">
    <source>
        <dbReference type="EMBL" id="MBL0393502.1"/>
    </source>
</evidence>
<reference evidence="2 3" key="1">
    <citation type="journal article" date="2017" name="Int. J. Syst. Evol. Microbiol.">
        <title>Ramlibacter monticola sp. nov., isolated from forest soil.</title>
        <authorList>
            <person name="Chaudhary D.K."/>
            <person name="Kim J."/>
        </authorList>
    </citation>
    <scope>NUCLEOTIDE SEQUENCE [LARGE SCALE GENOMIC DNA]</scope>
    <source>
        <strain evidence="2 3">KACC 19175</strain>
    </source>
</reference>
<sequence length="180" mass="18567">MNLGLVDLRLAAPFPPTVPTVPHAQDFPGWIAQLQRAGSDNEAPERAAPESAETQLESCGIPLAPAEAAPVRVAAPPVSHVAAGESAPPLPGPGPVEQRPSLRVHVQADAAEGLKVWLGIDGDAALVAQRAGVAVADLCRSLQQPAGARVVSVICNGVPVYPRASLDSSLLKEAPWPSDR</sequence>
<comment type="caution">
    <text evidence="2">The sequence shown here is derived from an EMBL/GenBank/DDBJ whole genome shotgun (WGS) entry which is preliminary data.</text>
</comment>
<dbReference type="AlphaFoldDB" id="A0A936Z4L4"/>
<organism evidence="2 3">
    <name type="scientific">Ramlibacter monticola</name>
    <dbReference type="NCBI Taxonomy" id="1926872"/>
    <lineage>
        <taxon>Bacteria</taxon>
        <taxon>Pseudomonadati</taxon>
        <taxon>Pseudomonadota</taxon>
        <taxon>Betaproteobacteria</taxon>
        <taxon>Burkholderiales</taxon>
        <taxon>Comamonadaceae</taxon>
        <taxon>Ramlibacter</taxon>
    </lineage>
</organism>
<evidence type="ECO:0000256" key="1">
    <source>
        <dbReference type="SAM" id="MobiDB-lite"/>
    </source>
</evidence>
<feature type="region of interest" description="Disordered" evidence="1">
    <location>
        <begin position="80"/>
        <end position="99"/>
    </location>
</feature>
<proteinExistence type="predicted"/>
<name>A0A936Z4L4_9BURK</name>
<keyword evidence="3" id="KW-1185">Reference proteome</keyword>
<accession>A0A936Z4L4</accession>
<gene>
    <name evidence="2" type="ORF">JJ685_20365</name>
</gene>
<evidence type="ECO:0000313" key="3">
    <source>
        <dbReference type="Proteomes" id="UP000599109"/>
    </source>
</evidence>
<protein>
    <submittedName>
        <fullName evidence="2">Uncharacterized protein</fullName>
    </submittedName>
</protein>
<dbReference type="RefSeq" id="WP_201676160.1">
    <property type="nucleotide sequence ID" value="NZ_JAEQNE010000005.1"/>
</dbReference>
<dbReference type="EMBL" id="JAEQNE010000005">
    <property type="protein sequence ID" value="MBL0393502.1"/>
    <property type="molecule type" value="Genomic_DNA"/>
</dbReference>
<feature type="region of interest" description="Disordered" evidence="1">
    <location>
        <begin position="35"/>
        <end position="54"/>
    </location>
</feature>
<dbReference type="Proteomes" id="UP000599109">
    <property type="component" value="Unassembled WGS sequence"/>
</dbReference>